<protein>
    <submittedName>
        <fullName evidence="2">Uncharacterized protein</fullName>
    </submittedName>
</protein>
<dbReference type="PANTHER" id="PTHR34828">
    <property type="entry name" value="TESTIS-EXPRESSED PROTEIN 45"/>
    <property type="match status" value="1"/>
</dbReference>
<accession>A0AA35PS05</accession>
<dbReference type="AlphaFoldDB" id="A0AA35PS05"/>
<feature type="region of interest" description="Disordered" evidence="1">
    <location>
        <begin position="107"/>
        <end position="208"/>
    </location>
</feature>
<gene>
    <name evidence="2" type="ORF">PODLI_1B036851</name>
</gene>
<keyword evidence="3" id="KW-1185">Reference proteome</keyword>
<evidence type="ECO:0000313" key="3">
    <source>
        <dbReference type="Proteomes" id="UP001178461"/>
    </source>
</evidence>
<evidence type="ECO:0000313" key="2">
    <source>
        <dbReference type="EMBL" id="CAI5799211.1"/>
    </source>
</evidence>
<feature type="region of interest" description="Disordered" evidence="1">
    <location>
        <begin position="319"/>
        <end position="339"/>
    </location>
</feature>
<proteinExistence type="predicted"/>
<dbReference type="EMBL" id="OX395144">
    <property type="protein sequence ID" value="CAI5799211.1"/>
    <property type="molecule type" value="Genomic_DNA"/>
</dbReference>
<dbReference type="Pfam" id="PF15373">
    <property type="entry name" value="SAXO5-like"/>
    <property type="match status" value="1"/>
</dbReference>
<feature type="compositionally biased region" description="Basic and acidic residues" evidence="1">
    <location>
        <begin position="152"/>
        <end position="172"/>
    </location>
</feature>
<sequence>MVPLCWCPGDPRRAPPNPGRVTEVRKVPRAPSRLASTPFLQASHFQLGSDRRPEGATLISPYRIDYPPRWGSFRSQAIRPPKCAGVLNQDMDRSAWDTRSETYLSYPPRGLEAKVPARPPSPHLQMHRDPRQGTGASVTRDSYPYPPPLPRDAPRRVDKWDDSVPSGDKEKQPLPASLYQESYPSHARVEPAQKAPSHHLGGKSPLRGHGCHDFGTTYQTYYTGQWAPPAEKHFDENLVSVVFGDPRCHQMLTEQKRAYTPKESDSQRYDPESAAAQVRLTNIRPGDGRQDFTTVMSEAYPWRDPGPLRIITARKNESSILRGDRDPERNRQNATTTIHRHYYREPNREEPVSWEEPKPRKDLTLGDNRYADFCTTQHEDYRPPPETHKLDVNKWKIMKSNIPFNYPAPAGLTTSTQDMLVPYHQAKCQVPEEELQKIKYSHLVHPWKDRRWFSTEQKDAYTNKYGGPITLVVGDNQRSSLPLGTLPNYSLRKKIIPANICLTE</sequence>
<evidence type="ECO:0000256" key="1">
    <source>
        <dbReference type="SAM" id="MobiDB-lite"/>
    </source>
</evidence>
<dbReference type="InterPro" id="IPR028001">
    <property type="entry name" value="SAXO5"/>
</dbReference>
<organism evidence="2 3">
    <name type="scientific">Podarcis lilfordi</name>
    <name type="common">Lilford's wall lizard</name>
    <dbReference type="NCBI Taxonomy" id="74358"/>
    <lineage>
        <taxon>Eukaryota</taxon>
        <taxon>Metazoa</taxon>
        <taxon>Chordata</taxon>
        <taxon>Craniata</taxon>
        <taxon>Vertebrata</taxon>
        <taxon>Euteleostomi</taxon>
        <taxon>Lepidosauria</taxon>
        <taxon>Squamata</taxon>
        <taxon>Bifurcata</taxon>
        <taxon>Unidentata</taxon>
        <taxon>Episquamata</taxon>
        <taxon>Laterata</taxon>
        <taxon>Lacertibaenia</taxon>
        <taxon>Lacertidae</taxon>
        <taxon>Podarcis</taxon>
    </lineage>
</organism>
<dbReference type="PANTHER" id="PTHR34828:SF1">
    <property type="entry name" value="TESTIS-EXPRESSED PROTEIN 45"/>
    <property type="match status" value="1"/>
</dbReference>
<dbReference type="Proteomes" id="UP001178461">
    <property type="component" value="Chromosome 18"/>
</dbReference>
<feature type="compositionally biased region" description="Basic and acidic residues" evidence="1">
    <location>
        <begin position="319"/>
        <end position="331"/>
    </location>
</feature>
<reference evidence="2" key="1">
    <citation type="submission" date="2022-12" db="EMBL/GenBank/DDBJ databases">
        <authorList>
            <person name="Alioto T."/>
            <person name="Alioto T."/>
            <person name="Gomez Garrido J."/>
        </authorList>
    </citation>
    <scope>NUCLEOTIDE SEQUENCE</scope>
</reference>
<name>A0AA35PS05_9SAUR</name>